<dbReference type="EMBL" id="JAPQKT010000005">
    <property type="protein sequence ID" value="KAJ5231297.1"/>
    <property type="molecule type" value="Genomic_DNA"/>
</dbReference>
<reference evidence="2" key="2">
    <citation type="journal article" date="2023" name="IMA Fungus">
        <title>Comparative genomic study of the Penicillium genus elucidates a diverse pangenome and 15 lateral gene transfer events.</title>
        <authorList>
            <person name="Petersen C."/>
            <person name="Sorensen T."/>
            <person name="Nielsen M.R."/>
            <person name="Sondergaard T.E."/>
            <person name="Sorensen J.L."/>
            <person name="Fitzpatrick D.A."/>
            <person name="Frisvad J.C."/>
            <person name="Nielsen K.L."/>
        </authorList>
    </citation>
    <scope>NUCLEOTIDE SEQUENCE</scope>
    <source>
        <strain evidence="2">IBT 23319</strain>
    </source>
</reference>
<evidence type="ECO:0000256" key="1">
    <source>
        <dbReference type="SAM" id="Phobius"/>
    </source>
</evidence>
<evidence type="ECO:0000313" key="3">
    <source>
        <dbReference type="Proteomes" id="UP001147733"/>
    </source>
</evidence>
<dbReference type="GeneID" id="81383972"/>
<keyword evidence="3" id="KW-1185">Reference proteome</keyword>
<feature type="transmembrane region" description="Helical" evidence="1">
    <location>
        <begin position="1089"/>
        <end position="1109"/>
    </location>
</feature>
<reference evidence="2" key="1">
    <citation type="submission" date="2022-11" db="EMBL/GenBank/DDBJ databases">
        <authorList>
            <person name="Petersen C."/>
        </authorList>
    </citation>
    <scope>NUCLEOTIDE SEQUENCE</scope>
    <source>
        <strain evidence="2">IBT 23319</strain>
    </source>
</reference>
<proteinExistence type="predicted"/>
<dbReference type="AlphaFoldDB" id="A0A9W9NZ89"/>
<keyword evidence="1" id="KW-1133">Transmembrane helix</keyword>
<dbReference type="Proteomes" id="UP001147733">
    <property type="component" value="Unassembled WGS sequence"/>
</dbReference>
<evidence type="ECO:0000313" key="2">
    <source>
        <dbReference type="EMBL" id="KAJ5231297.1"/>
    </source>
</evidence>
<sequence>MATPETKVELRADSELMKNQHHGVEIGTPKDFQVLRTADEDAIFFSIGSDDIFYVTREIQRSSDWIRTDMSSSLRGKIGDEGKAKSFVVSQNPVTLVIDLALVMTIKGNDLLYLSRNNPASTENWAHGVTWTSVPFKSDSPAPSPFTIADMYMLSKVDEDGLELLTWFVDIVKSPGSAFKTIERYYIQPVADTMEWQNHPLPHEVTAGSISSCLGRREDDIVDGIYTLGKIGQSQSLVFTPMRNPWDPDLPPASARLQVPPGTTAISSCATEHRLTNLFVAGDGGLYCYKADQQKEGAQPSLIIPSSPVCNTNTFAKATCLRSITIGSQTAVWGLNYQGQLLYATCPAGQENECKKWSPPIQIASDVDQFAFYLNQKTTTNVIFALNSDLNMTQLVQDAEKSTWIKRSITLPPTNVDQMIEVMTFTTHVKCTDKMGSPAYGAPVTISSEQGAPLRINNVYRKLNPGSPIEIKADGTGSITIVQETESLSAICFTLSSGDQTLQVDPHSNIALRLSEIKSGNDLSNVRITDLEGNEKPLVPSDVSEYNRKAIAECVPRLLEMRSNLPIDGSRDTTALTKDNGEADLWGVVSDANQLHFYEGKDLELRKLGSSVGPEGYATFCSASLATSSTLIELVTSAADLFSFLKSTWDDVQAFFVKPFQGVYQFIVHVGDKIYTAILDCVSAVSSAIEFIFKKIKVFFQDLVAWLGFIFNWRDILRTHRVMKNIFKQYARNAVDQIDVLRVSLQDGFDQLQAFINGKSWEGLQDPGKSIGDTQQEMTKDISGADSPQSNWAVHHTINGIPKLATGAYVFGILPGVDTGAIEKLLGILESAVKDEEKVLKQAAQQIKDEVISQTHSLSQIQMIQKILSILATFLMGTAENVVLKLVDLIKYFMSSVLDLFDTPLEIPVISPLYKKITNGDVLSCMDLTCLIAAIPGTLIYKVATNETPFLDNPATDSLIKASSFSELSRLLSQPNKSSVSSKVSGSVTAAQLPSLAKTVVGVLKMCIFGVTAVKVVLETVKRESKISGAPVTALSFGLLIASSSPTIASNFVSVGKWTIVADVLAWVNLGKFCLDNSGLLDSVLQDYVAPWTTCLLGLTGLVTTIWGIAEKEKPKTSEGFGVLSGYYSNIAAIMTPFTSLKMFPETAPVIFVVAMCCVQLGGDFIYYIRQTFTAGVKQSGRETFT</sequence>
<dbReference type="OrthoDB" id="3235083at2759"/>
<feature type="transmembrane region" description="Helical" evidence="1">
    <location>
        <begin position="1121"/>
        <end position="1138"/>
    </location>
</feature>
<comment type="caution">
    <text evidence="2">The sequence shown here is derived from an EMBL/GenBank/DDBJ whole genome shotgun (WGS) entry which is preliminary data.</text>
</comment>
<protein>
    <submittedName>
        <fullName evidence="2">Uncharacterized protein</fullName>
    </submittedName>
</protein>
<accession>A0A9W9NZ89</accession>
<gene>
    <name evidence="2" type="ORF">N7469_005885</name>
</gene>
<keyword evidence="1" id="KW-0472">Membrane</keyword>
<organism evidence="2 3">
    <name type="scientific">Penicillium citrinum</name>
    <dbReference type="NCBI Taxonomy" id="5077"/>
    <lineage>
        <taxon>Eukaryota</taxon>
        <taxon>Fungi</taxon>
        <taxon>Dikarya</taxon>
        <taxon>Ascomycota</taxon>
        <taxon>Pezizomycotina</taxon>
        <taxon>Eurotiomycetes</taxon>
        <taxon>Eurotiomycetidae</taxon>
        <taxon>Eurotiales</taxon>
        <taxon>Aspergillaceae</taxon>
        <taxon>Penicillium</taxon>
    </lineage>
</organism>
<dbReference type="RefSeq" id="XP_056500043.1">
    <property type="nucleotide sequence ID" value="XM_056644805.1"/>
</dbReference>
<keyword evidence="1" id="KW-0812">Transmembrane</keyword>
<name>A0A9W9NZ89_PENCI</name>
<feature type="transmembrane region" description="Helical" evidence="1">
    <location>
        <begin position="1150"/>
        <end position="1169"/>
    </location>
</feature>